<protein>
    <recommendedName>
        <fullName evidence="3">Calcium influx-promoting protein ehs1</fullName>
    </recommendedName>
</protein>
<comment type="caution">
    <text evidence="1">The sequence shown here is derived from an EMBL/GenBank/DDBJ whole genome shotgun (WGS) entry which is preliminary data.</text>
</comment>
<evidence type="ECO:0000313" key="1">
    <source>
        <dbReference type="EMBL" id="PNP55139.1"/>
    </source>
</evidence>
<dbReference type="OrthoDB" id="5405745at2759"/>
<organism evidence="1 2">
    <name type="scientific">Trichoderma harzianum</name>
    <name type="common">Hypocrea lixii</name>
    <dbReference type="NCBI Taxonomy" id="5544"/>
    <lineage>
        <taxon>Eukaryota</taxon>
        <taxon>Fungi</taxon>
        <taxon>Dikarya</taxon>
        <taxon>Ascomycota</taxon>
        <taxon>Pezizomycotina</taxon>
        <taxon>Sordariomycetes</taxon>
        <taxon>Hypocreomycetidae</taxon>
        <taxon>Hypocreales</taxon>
        <taxon>Hypocreaceae</taxon>
        <taxon>Trichoderma</taxon>
    </lineage>
</organism>
<dbReference type="GO" id="GO:0098703">
    <property type="term" value="P:calcium ion import across plasma membrane"/>
    <property type="evidence" value="ECO:0007669"/>
    <property type="project" value="InterPro"/>
</dbReference>
<gene>
    <name evidence="1" type="ORF">THARTR1_04828</name>
</gene>
<reference evidence="1 2" key="1">
    <citation type="submission" date="2017-02" db="EMBL/GenBank/DDBJ databases">
        <title>Genomes of Trichoderma spp. with biocontrol activity.</title>
        <authorList>
            <person name="Gardiner D."/>
            <person name="Kazan K."/>
            <person name="Vos C."/>
            <person name="Harvey P."/>
        </authorList>
    </citation>
    <scope>NUCLEOTIDE SEQUENCE [LARGE SCALE GENOMIC DNA]</scope>
    <source>
        <strain evidence="1 2">Tr1</strain>
    </source>
</reference>
<dbReference type="PANTHER" id="PTHR39142">
    <property type="entry name" value="MID1P"/>
    <property type="match status" value="1"/>
</dbReference>
<proteinExistence type="predicted"/>
<dbReference type="Proteomes" id="UP000236290">
    <property type="component" value="Unassembled WGS sequence"/>
</dbReference>
<dbReference type="InterPro" id="IPR024338">
    <property type="entry name" value="MID1/Yam8"/>
</dbReference>
<sequence length="603" mass="64584">MLLTPLQSRLAASLAGLLVVLMLYTLLFAPTAALALELAAPPLSDLTTLAEPLRLDAESHSFYEPDFSLFDRGIVGRAPVDSTPLQNNIPIPLNLEPGASACYVVQKSVIFSGSGGSGSSSSKQELKRDHYDLDRRADDTNTPSDDQGSGATRTLYLSANTCLQPHSTSSDAASAPPQLRVFVSTSSKDGCPDVTKPAAGVQSKAFVEGAVMYSLNATGDVYVTVSAPNVTKDFQGIYNFEIAASIDAYYYEYNSKDGQLLWMDSDAKSALLQTAALTSNRSQISSIMDAGPQYELYVQGTKAPILDGLTRSMTNKGPGGWPRQQYYFEGLNSSSAYSGILVKLVNTTTNSKRQSTGVIGGGGTVFPPTDFQTSAGTNCNLITDLDFCDDVQWAAPGNNKFNNTELGNLYDAYAKQMYANFQNVMMQIPCEAPSTQRYSLAVDCNNCTVAYKQWLCAVAIPRCEDFSKQNNYTIPRNVAQSFPNGTFLPDALRQELMKTPAFNTSRTTFIDEVIAPGPYKEILPCVDLCYGVVQGCPAAIGFGCPEAGKLGFNVSYGLRDRNGGAVTCNYPGEPRTQVSASGAIKPSLVLLVTALGLGSSLLL</sequence>
<evidence type="ECO:0000313" key="2">
    <source>
        <dbReference type="Proteomes" id="UP000236290"/>
    </source>
</evidence>
<dbReference type="Pfam" id="PF12929">
    <property type="entry name" value="Mid1"/>
    <property type="match status" value="1"/>
</dbReference>
<dbReference type="AlphaFoldDB" id="A0A2K0UBH4"/>
<accession>A0A2K0UBH4</accession>
<name>A0A2K0UBH4_TRIHA</name>
<evidence type="ECO:0008006" key="3">
    <source>
        <dbReference type="Google" id="ProtNLM"/>
    </source>
</evidence>
<dbReference type="PANTHER" id="PTHR39142:SF1">
    <property type="entry name" value="AEL197CP"/>
    <property type="match status" value="1"/>
</dbReference>
<dbReference type="GO" id="GO:0005262">
    <property type="term" value="F:calcium channel activity"/>
    <property type="evidence" value="ECO:0007669"/>
    <property type="project" value="InterPro"/>
</dbReference>
<dbReference type="EMBL" id="MTYI01000056">
    <property type="protein sequence ID" value="PNP55139.1"/>
    <property type="molecule type" value="Genomic_DNA"/>
</dbReference>